<reference evidence="1" key="1">
    <citation type="submission" date="2023-04" db="EMBL/GenBank/DDBJ databases">
        <title>A chromosome-level genome assembly of the parasitoid wasp Eretmocerus hayati.</title>
        <authorList>
            <person name="Zhong Y."/>
            <person name="Liu S."/>
            <person name="Liu Y."/>
        </authorList>
    </citation>
    <scope>NUCLEOTIDE SEQUENCE</scope>
    <source>
        <strain evidence="1">ZJU_SS_LIU_2023</strain>
    </source>
</reference>
<dbReference type="EMBL" id="CM056741">
    <property type="protein sequence ID" value="KAJ8683302.1"/>
    <property type="molecule type" value="Genomic_DNA"/>
</dbReference>
<protein>
    <submittedName>
        <fullName evidence="1">Uncharacterized protein</fullName>
    </submittedName>
</protein>
<gene>
    <name evidence="1" type="ORF">QAD02_019094</name>
</gene>
<accession>A0ACC2PIV4</accession>
<comment type="caution">
    <text evidence="1">The sequence shown here is derived from an EMBL/GenBank/DDBJ whole genome shotgun (WGS) entry which is preliminary data.</text>
</comment>
<evidence type="ECO:0000313" key="1">
    <source>
        <dbReference type="EMBL" id="KAJ8683302.1"/>
    </source>
</evidence>
<name>A0ACC2PIV4_9HYME</name>
<evidence type="ECO:0000313" key="2">
    <source>
        <dbReference type="Proteomes" id="UP001239111"/>
    </source>
</evidence>
<proteinExistence type="predicted"/>
<sequence length="403" mass="46506">MEIELRFYSELVVTVISNYIIELKVLDPGKGQRQFFTIESSHIVIWRTSYLEFVAVLKSGRLIVEKVAPREFYDLQGEAIKLAYFEEKNLVTFHNNGTEISGFIGELWNLLSGYLNFTLVPMRIPLREFGQREKNGSFNGLVGLLERNETQIVPRAFVYKEFSSTFDYTISFLRTQYSLYVKPSWKRDVLWVFKSFTVELWIAVPSFLLILCIGGYAYEKYGSDASGKMQHDLEEHATYTIAIATQQADIPDHFYQKSKQICIVTSFFTWIIISAFNSLTTHSMVNKDLSLPFNDLKQLIQQTDYNIVAIKGSVVDKAFKEQILKYSKHADNLERVTFVTNAELYDKVCHPGSQKWALFIADDRHKLMGRDACDLVRAPTVYYDTWIAAGVTRGFHKQIFNHG</sequence>
<organism evidence="1 2">
    <name type="scientific">Eretmocerus hayati</name>
    <dbReference type="NCBI Taxonomy" id="131215"/>
    <lineage>
        <taxon>Eukaryota</taxon>
        <taxon>Metazoa</taxon>
        <taxon>Ecdysozoa</taxon>
        <taxon>Arthropoda</taxon>
        <taxon>Hexapoda</taxon>
        <taxon>Insecta</taxon>
        <taxon>Pterygota</taxon>
        <taxon>Neoptera</taxon>
        <taxon>Endopterygota</taxon>
        <taxon>Hymenoptera</taxon>
        <taxon>Apocrita</taxon>
        <taxon>Proctotrupomorpha</taxon>
        <taxon>Chalcidoidea</taxon>
        <taxon>Aphelinidae</taxon>
        <taxon>Aphelininae</taxon>
        <taxon>Eretmocerus</taxon>
    </lineage>
</organism>
<dbReference type="Proteomes" id="UP001239111">
    <property type="component" value="Chromosome 1"/>
</dbReference>
<keyword evidence="2" id="KW-1185">Reference proteome</keyword>